<keyword evidence="1" id="KW-0472">Membrane</keyword>
<protein>
    <submittedName>
        <fullName evidence="2">Uncharacterized protein</fullName>
    </submittedName>
</protein>
<comment type="caution">
    <text evidence="2">The sequence shown here is derived from an EMBL/GenBank/DDBJ whole genome shotgun (WGS) entry which is preliminary data.</text>
</comment>
<dbReference type="Proteomes" id="UP001595636">
    <property type="component" value="Unassembled WGS sequence"/>
</dbReference>
<gene>
    <name evidence="2" type="ORF">ACFOKJ_09625</name>
</gene>
<keyword evidence="1" id="KW-1133">Transmembrane helix</keyword>
<dbReference type="RefSeq" id="WP_390279032.1">
    <property type="nucleotide sequence ID" value="NZ_JBHRYH010000019.1"/>
</dbReference>
<feature type="transmembrane region" description="Helical" evidence="1">
    <location>
        <begin position="66"/>
        <end position="88"/>
    </location>
</feature>
<evidence type="ECO:0000256" key="1">
    <source>
        <dbReference type="SAM" id="Phobius"/>
    </source>
</evidence>
<evidence type="ECO:0000313" key="3">
    <source>
        <dbReference type="Proteomes" id="UP001595636"/>
    </source>
</evidence>
<keyword evidence="1" id="KW-0812">Transmembrane</keyword>
<organism evidence="2 3">
    <name type="scientific">Vogesella amnigena</name>
    <dbReference type="NCBI Taxonomy" id="1507449"/>
    <lineage>
        <taxon>Bacteria</taxon>
        <taxon>Pseudomonadati</taxon>
        <taxon>Pseudomonadota</taxon>
        <taxon>Betaproteobacteria</taxon>
        <taxon>Neisseriales</taxon>
        <taxon>Chromobacteriaceae</taxon>
        <taxon>Vogesella</taxon>
    </lineage>
</organism>
<evidence type="ECO:0000313" key="2">
    <source>
        <dbReference type="EMBL" id="MFC3626388.1"/>
    </source>
</evidence>
<name>A0ABV7TUJ8_9NEIS</name>
<feature type="transmembrane region" description="Helical" evidence="1">
    <location>
        <begin position="6"/>
        <end position="27"/>
    </location>
</feature>
<reference evidence="3" key="1">
    <citation type="journal article" date="2019" name="Int. J. Syst. Evol. Microbiol.">
        <title>The Global Catalogue of Microorganisms (GCM) 10K type strain sequencing project: providing services to taxonomists for standard genome sequencing and annotation.</title>
        <authorList>
            <consortium name="The Broad Institute Genomics Platform"/>
            <consortium name="The Broad Institute Genome Sequencing Center for Infectious Disease"/>
            <person name="Wu L."/>
            <person name="Ma J."/>
        </authorList>
    </citation>
    <scope>NUCLEOTIDE SEQUENCE [LARGE SCALE GENOMIC DNA]</scope>
    <source>
        <strain evidence="3">KCTC 42195</strain>
    </source>
</reference>
<dbReference type="EMBL" id="JBHRYH010000019">
    <property type="protein sequence ID" value="MFC3626388.1"/>
    <property type="molecule type" value="Genomic_DNA"/>
</dbReference>
<proteinExistence type="predicted"/>
<keyword evidence="3" id="KW-1185">Reference proteome</keyword>
<sequence>MQDLVPTAFFSVFALNICYLICFMKVVRRLGRPWRQMTTFSSRRQIVAFLQAEVAQGQGDAKLALVLYRISSVLTPALALLVLASIFLSQQGGK</sequence>
<accession>A0ABV7TUJ8</accession>